<keyword evidence="1" id="KW-0472">Membrane</keyword>
<protein>
    <submittedName>
        <fullName evidence="2">Uncharacterized protein</fullName>
    </submittedName>
</protein>
<dbReference type="EMBL" id="SHNP01000006">
    <property type="protein sequence ID" value="MCX2975184.1"/>
    <property type="molecule type" value="Genomic_DNA"/>
</dbReference>
<proteinExistence type="predicted"/>
<keyword evidence="3" id="KW-1185">Reference proteome</keyword>
<dbReference type="RefSeq" id="WP_279253840.1">
    <property type="nucleotide sequence ID" value="NZ_SHNP01000006.1"/>
</dbReference>
<sequence>MPKKHISTLVAFSPWVLSMYILFRLDADAIWTAETANRDVLTIAILFAGMALTFVLLSFFANRRKGEPR</sequence>
<gene>
    <name evidence="2" type="ORF">EYC87_16495</name>
</gene>
<keyword evidence="1" id="KW-0812">Transmembrane</keyword>
<evidence type="ECO:0000313" key="2">
    <source>
        <dbReference type="EMBL" id="MCX2975184.1"/>
    </source>
</evidence>
<organism evidence="2 3">
    <name type="scientific">Candidatus Seongchinamella marina</name>
    <dbReference type="NCBI Taxonomy" id="2518990"/>
    <lineage>
        <taxon>Bacteria</taxon>
        <taxon>Pseudomonadati</taxon>
        <taxon>Pseudomonadota</taxon>
        <taxon>Gammaproteobacteria</taxon>
        <taxon>Cellvibrionales</taxon>
        <taxon>Halieaceae</taxon>
        <taxon>Seongchinamella</taxon>
    </lineage>
</organism>
<dbReference type="Proteomes" id="UP001143307">
    <property type="component" value="Unassembled WGS sequence"/>
</dbReference>
<evidence type="ECO:0000256" key="1">
    <source>
        <dbReference type="SAM" id="Phobius"/>
    </source>
</evidence>
<name>A0ABT3SZA2_9GAMM</name>
<comment type="caution">
    <text evidence="2">The sequence shown here is derived from an EMBL/GenBank/DDBJ whole genome shotgun (WGS) entry which is preliminary data.</text>
</comment>
<feature type="transmembrane region" description="Helical" evidence="1">
    <location>
        <begin position="40"/>
        <end position="61"/>
    </location>
</feature>
<accession>A0ABT3SZA2</accession>
<evidence type="ECO:0000313" key="3">
    <source>
        <dbReference type="Proteomes" id="UP001143307"/>
    </source>
</evidence>
<keyword evidence="1" id="KW-1133">Transmembrane helix</keyword>
<reference evidence="2" key="1">
    <citation type="submission" date="2019-02" db="EMBL/GenBank/DDBJ databases">
        <authorList>
            <person name="Li S.-H."/>
        </authorList>
    </citation>
    <scope>NUCLEOTIDE SEQUENCE</scope>
    <source>
        <strain evidence="2">IMCC8485</strain>
    </source>
</reference>